<dbReference type="SUPFAM" id="SSF102114">
    <property type="entry name" value="Radical SAM enzymes"/>
    <property type="match status" value="1"/>
</dbReference>
<feature type="non-terminal residue" evidence="1">
    <location>
        <position position="1"/>
    </location>
</feature>
<proteinExistence type="predicted"/>
<dbReference type="AlphaFoldDB" id="A0A382TRS6"/>
<gene>
    <name evidence="1" type="ORF">METZ01_LOCUS377614</name>
</gene>
<evidence type="ECO:0000313" key="1">
    <source>
        <dbReference type="EMBL" id="SVD24760.1"/>
    </source>
</evidence>
<reference evidence="1" key="1">
    <citation type="submission" date="2018-05" db="EMBL/GenBank/DDBJ databases">
        <authorList>
            <person name="Lanie J.A."/>
            <person name="Ng W.-L."/>
            <person name="Kazmierczak K.M."/>
            <person name="Andrzejewski T.M."/>
            <person name="Davidsen T.M."/>
            <person name="Wayne K.J."/>
            <person name="Tettelin H."/>
            <person name="Glass J.I."/>
            <person name="Rusch D."/>
            <person name="Podicherti R."/>
            <person name="Tsui H.-C.T."/>
            <person name="Winkler M.E."/>
        </authorList>
    </citation>
    <scope>NUCLEOTIDE SEQUENCE</scope>
</reference>
<name>A0A382TRS6_9ZZZZ</name>
<dbReference type="InterPro" id="IPR058240">
    <property type="entry name" value="rSAM_sf"/>
</dbReference>
<evidence type="ECO:0008006" key="2">
    <source>
        <dbReference type="Google" id="ProtNLM"/>
    </source>
</evidence>
<dbReference type="Gene3D" id="3.30.750.200">
    <property type="match status" value="1"/>
</dbReference>
<sequence length="188" mass="21976">PLKKDHTKKMLKLAKDLGIFCSSNFIIGFPTETWDEIRETIHFAEELDADYTRFHILVPLKGTKIMEIVENDDLLNKSYDHFNETATWLSGSIESKSKEYTSEDLTILKAMEWDRVNFTKPEKRKKIADWLRISEDHLMKRRRTTIENIQINLNKFNDRAFGCSGNTATRFERAESALPLFERVDSAL</sequence>
<organism evidence="1">
    <name type="scientific">marine metagenome</name>
    <dbReference type="NCBI Taxonomy" id="408172"/>
    <lineage>
        <taxon>unclassified sequences</taxon>
        <taxon>metagenomes</taxon>
        <taxon>ecological metagenomes</taxon>
    </lineage>
</organism>
<accession>A0A382TRS6</accession>
<protein>
    <recommendedName>
        <fullName evidence="2">Radical SAM core domain-containing protein</fullName>
    </recommendedName>
</protein>
<dbReference type="EMBL" id="UINC01138669">
    <property type="protein sequence ID" value="SVD24760.1"/>
    <property type="molecule type" value="Genomic_DNA"/>
</dbReference>